<sequence length="963" mass="111030">MTDIANDLKKVKLDSSEDSKIINSSKLFKPYQILSQFSSPTSNKDLFDVNLSMDYVTVSIGSQYIIYSLKNFNILFKSQIFKNKISQLKTDMSGYVYVLLADGTFIVCYRNKIIGSYKQESELTHKIIKFDILNDFVVFITNKNHVLVCKKFKQEFTTATKSNVPDNETIVDDFKIIIQDHGNFFLADYNHNNKFLGFEHIPTYLNKILTVFENGYHIINLRTCKLIHTNLIPNGIKVFNSIPILDHMVICHKTSNNIEFINVKKDTVTKKMNLNLDGNITNMCIPADYNNLLLITTDKGSIIIYDLVMKKIQQELIAQHDNIISFRYLSTKNGFITQGNDNAIKMFIFEDNNVITNQSHENDTTLTVHARLYKSLQGHKEPPSLVKFKDPEGHFIVSASEDSLWEFSTRKLTQSTRFTNKNNKVKIPGVLNSQNTSYLGGVPRTMSLNMLSKWDNNLLINFENSGVVKIYNTERHTLQDFLKNDKSNVCISSISPCGNFGIVGMINGTLEVYNLQSMSFKKRFKGLHKMQIVGAEIDNMNQFLYSCSLDGVIGKWDYYGNKIQQSLKLDDDINILKFEYCHLNDLIAIVTDDDFRVLIIDTNSMKVIRSLDGHFNKVNNLKFYNNGKYLITTALDSTLRVWDISTGFCIDGFIVDNSELITSFDVSENDQFLITTHLNLNGICLWLNKSIFNISNDANSFISLRDMQYEEFVRINLPNGNQDNNKYNQNKLKQRKELDSDFIINRFYETKHQIAPELVTLSTKGNLGLQNMQKLLNIETLRKRSKPREGVLKPNEQKKESFFIQLKRDLDADVKERQGVVSQDDNNNDVEEEITIKDTPKLKEYSTTFEKLLLTKDNEELFLNHLKSISISQINLDIQLMSNPQHILKLLLKVSKGIESNKDFEIWNGIVNVIFKYHYDVINKNLELFDEALTNLNKLISSKENNLYDLFYYNDCVVKFLLS</sequence>
<accession>A0A1L0AVW9</accession>
<dbReference type="InterPro" id="IPR001680">
    <property type="entry name" value="WD40_rpt"/>
</dbReference>
<keyword evidence="1 3" id="KW-0853">WD repeat</keyword>
<dbReference type="EMBL" id="FQNF01000009">
    <property type="protein sequence ID" value="SGZ38538.1"/>
    <property type="molecule type" value="Genomic_DNA"/>
</dbReference>
<dbReference type="Gene3D" id="2.130.10.10">
    <property type="entry name" value="YVTN repeat-like/Quinoprotein amine dehydrogenase"/>
    <property type="match status" value="2"/>
</dbReference>
<feature type="domain" description="WDR36/Utp21 N-terminal" evidence="5">
    <location>
        <begin position="56"/>
        <end position="350"/>
    </location>
</feature>
<dbReference type="PROSITE" id="PS50294">
    <property type="entry name" value="WD_REPEATS_REGION"/>
    <property type="match status" value="1"/>
</dbReference>
<dbReference type="InterPro" id="IPR015943">
    <property type="entry name" value="WD40/YVTN_repeat-like_dom_sf"/>
</dbReference>
<dbReference type="InterPro" id="IPR059157">
    <property type="entry name" value="WDR36-Utp21_N"/>
</dbReference>
<gene>
    <name evidence="6" type="ORF">HGUI_00738</name>
</gene>
<proteinExistence type="predicted"/>
<dbReference type="GO" id="GO:0032040">
    <property type="term" value="C:small-subunit processome"/>
    <property type="evidence" value="ECO:0007669"/>
    <property type="project" value="InterPro"/>
</dbReference>
<dbReference type="OrthoDB" id="10250769at2759"/>
<keyword evidence="2" id="KW-0677">Repeat</keyword>
<feature type="domain" description="WDR36/Utp21 C-terminal" evidence="4">
    <location>
        <begin position="753"/>
        <end position="961"/>
    </location>
</feature>
<dbReference type="InterPro" id="IPR007319">
    <property type="entry name" value="WDR36/Utp21_C"/>
</dbReference>
<name>A0A1L0AVW9_9ASCO</name>
<dbReference type="Proteomes" id="UP000183365">
    <property type="component" value="Unassembled WGS sequence"/>
</dbReference>
<dbReference type="PROSITE" id="PS50082">
    <property type="entry name" value="WD_REPEATS_2"/>
    <property type="match status" value="1"/>
</dbReference>
<dbReference type="AlphaFoldDB" id="A0A1L0AVW9"/>
<dbReference type="InterPro" id="IPR019775">
    <property type="entry name" value="WD40_repeat_CS"/>
</dbReference>
<dbReference type="SUPFAM" id="SSF50978">
    <property type="entry name" value="WD40 repeat-like"/>
    <property type="match status" value="1"/>
</dbReference>
<evidence type="ECO:0000313" key="6">
    <source>
        <dbReference type="EMBL" id="SGZ38538.1"/>
    </source>
</evidence>
<dbReference type="InterPro" id="IPR036322">
    <property type="entry name" value="WD40_repeat_dom_sf"/>
</dbReference>
<evidence type="ECO:0000313" key="7">
    <source>
        <dbReference type="Proteomes" id="UP000183365"/>
    </source>
</evidence>
<dbReference type="Pfam" id="PF04192">
    <property type="entry name" value="Utp21"/>
    <property type="match status" value="1"/>
</dbReference>
<dbReference type="GO" id="GO:0006364">
    <property type="term" value="P:rRNA processing"/>
    <property type="evidence" value="ECO:0007669"/>
    <property type="project" value="InterPro"/>
</dbReference>
<organism evidence="6 7">
    <name type="scientific">Hanseniaspora guilliermondii</name>
    <dbReference type="NCBI Taxonomy" id="56406"/>
    <lineage>
        <taxon>Eukaryota</taxon>
        <taxon>Fungi</taxon>
        <taxon>Dikarya</taxon>
        <taxon>Ascomycota</taxon>
        <taxon>Saccharomycotina</taxon>
        <taxon>Saccharomycetes</taxon>
        <taxon>Saccharomycodales</taxon>
        <taxon>Saccharomycodaceae</taxon>
        <taxon>Hanseniaspora</taxon>
    </lineage>
</organism>
<dbReference type="SUPFAM" id="SSF50998">
    <property type="entry name" value="Quinoprotein alcohol dehydrogenase-like"/>
    <property type="match status" value="1"/>
</dbReference>
<evidence type="ECO:0000259" key="5">
    <source>
        <dbReference type="Pfam" id="PF25171"/>
    </source>
</evidence>
<dbReference type="PANTHER" id="PTHR22840">
    <property type="entry name" value="WD REPEAT-CONTAINING PROTEIN 36"/>
    <property type="match status" value="1"/>
</dbReference>
<dbReference type="VEuPathDB" id="FungiDB:HGUI_00738"/>
<evidence type="ECO:0000256" key="2">
    <source>
        <dbReference type="ARBA" id="ARBA00022737"/>
    </source>
</evidence>
<dbReference type="PANTHER" id="PTHR22840:SF12">
    <property type="entry name" value="WD REPEAT-CONTAINING PROTEIN 36"/>
    <property type="match status" value="1"/>
</dbReference>
<dbReference type="PROSITE" id="PS00678">
    <property type="entry name" value="WD_REPEATS_1"/>
    <property type="match status" value="1"/>
</dbReference>
<protein>
    <submittedName>
        <fullName evidence="6">Uncharacterized protein</fullName>
    </submittedName>
</protein>
<dbReference type="Pfam" id="PF25171">
    <property type="entry name" value="Beta-prop_WDR36-Utp21_1st"/>
    <property type="match status" value="1"/>
</dbReference>
<dbReference type="GO" id="GO:0034388">
    <property type="term" value="C:Pwp2p-containing subcomplex of 90S preribosome"/>
    <property type="evidence" value="ECO:0007669"/>
    <property type="project" value="TreeGrafter"/>
</dbReference>
<reference evidence="7" key="1">
    <citation type="submission" date="2016-11" db="EMBL/GenBank/DDBJ databases">
        <authorList>
            <person name="Guldener U."/>
        </authorList>
    </citation>
    <scope>NUCLEOTIDE SEQUENCE [LARGE SCALE GENOMIC DNA]</scope>
</reference>
<keyword evidence="7" id="KW-1185">Reference proteome</keyword>
<evidence type="ECO:0000256" key="3">
    <source>
        <dbReference type="PROSITE-ProRule" id="PRU00221"/>
    </source>
</evidence>
<feature type="repeat" description="WD" evidence="3">
    <location>
        <begin position="611"/>
        <end position="647"/>
    </location>
</feature>
<dbReference type="InterPro" id="IPR011047">
    <property type="entry name" value="Quinoprotein_ADH-like_sf"/>
</dbReference>
<dbReference type="Pfam" id="PF25168">
    <property type="entry name" value="Beta-prop_WDR36-Utp21_2nd"/>
    <property type="match status" value="1"/>
</dbReference>
<dbReference type="SMART" id="SM00320">
    <property type="entry name" value="WD40"/>
    <property type="match status" value="5"/>
</dbReference>
<evidence type="ECO:0000259" key="4">
    <source>
        <dbReference type="Pfam" id="PF04192"/>
    </source>
</evidence>
<evidence type="ECO:0000256" key="1">
    <source>
        <dbReference type="ARBA" id="ARBA00022574"/>
    </source>
</evidence>